<dbReference type="KEGG" id="gbi:PG2T_14555"/>
<dbReference type="FunCoup" id="A0A1B1YWX5">
    <property type="interactions" value="106"/>
</dbReference>
<name>A0A1B1YWX5_9GAMM</name>
<evidence type="ECO:0000256" key="2">
    <source>
        <dbReference type="PROSITE-ProRule" id="PRU01282"/>
    </source>
</evidence>
<evidence type="ECO:0000313" key="3">
    <source>
        <dbReference type="EMBL" id="ANX05281.1"/>
    </source>
</evidence>
<dbReference type="Pfam" id="PF03960">
    <property type="entry name" value="ArsC"/>
    <property type="match status" value="1"/>
</dbReference>
<evidence type="ECO:0000313" key="4">
    <source>
        <dbReference type="Proteomes" id="UP000092952"/>
    </source>
</evidence>
<dbReference type="Gene3D" id="3.40.30.10">
    <property type="entry name" value="Glutaredoxin"/>
    <property type="match status" value="1"/>
</dbReference>
<reference evidence="4" key="1">
    <citation type="submission" date="2016-03" db="EMBL/GenBank/DDBJ databases">
        <title>Complete genome sequence of Solimmundus cernigliae, representing a novel lineage of polycyclic aromatic hydrocarbon degraders within the Gammaproteobacteria.</title>
        <authorList>
            <person name="Singleton D.R."/>
            <person name="Dickey A.N."/>
            <person name="Scholl E.H."/>
            <person name="Wright F.A."/>
            <person name="Aitken M.D."/>
        </authorList>
    </citation>
    <scope>NUCLEOTIDE SEQUENCE [LARGE SCALE GENOMIC DNA]</scope>
    <source>
        <strain evidence="4">TR3.2</strain>
    </source>
</reference>
<dbReference type="NCBIfam" id="TIGR01617">
    <property type="entry name" value="arsC_related"/>
    <property type="match status" value="1"/>
</dbReference>
<dbReference type="InterPro" id="IPR006504">
    <property type="entry name" value="Tscrpt_reg_Spx/MgsR"/>
</dbReference>
<dbReference type="STRING" id="1810504.PG2T_14555"/>
<comment type="similarity">
    <text evidence="1 2">Belongs to the ArsC family.</text>
</comment>
<dbReference type="EMBL" id="CP014671">
    <property type="protein sequence ID" value="ANX05281.1"/>
    <property type="molecule type" value="Genomic_DNA"/>
</dbReference>
<dbReference type="InParanoid" id="A0A1B1YWX5"/>
<proteinExistence type="inferred from homology"/>
<dbReference type="InterPro" id="IPR036249">
    <property type="entry name" value="Thioredoxin-like_sf"/>
</dbReference>
<accession>A0A1B1YWX5</accession>
<dbReference type="SUPFAM" id="SSF52833">
    <property type="entry name" value="Thioredoxin-like"/>
    <property type="match status" value="1"/>
</dbReference>
<protein>
    <recommendedName>
        <fullName evidence="5">Arsenate reductase</fullName>
    </recommendedName>
</protein>
<sequence length="116" mass="12605">MTLYGIKNCDTVKKSRAWFAGRGIEMPFHDLRSDGLEADVVRCWLAAVGAARLVNRSGTTWRALTPAQQAITDEDALVPLLLAQPTLIRRPVVRIGDTSTVGFVPDTWVGLLEAGA</sequence>
<dbReference type="InterPro" id="IPR006660">
    <property type="entry name" value="Arsenate_reductase-like"/>
</dbReference>
<evidence type="ECO:0000256" key="1">
    <source>
        <dbReference type="ARBA" id="ARBA00007198"/>
    </source>
</evidence>
<dbReference type="AlphaFoldDB" id="A0A1B1YWX5"/>
<organism evidence="3 4">
    <name type="scientific">Immundisolibacter cernigliae</name>
    <dbReference type="NCBI Taxonomy" id="1810504"/>
    <lineage>
        <taxon>Bacteria</taxon>
        <taxon>Pseudomonadati</taxon>
        <taxon>Pseudomonadota</taxon>
        <taxon>Gammaproteobacteria</taxon>
        <taxon>Immundisolibacterales</taxon>
        <taxon>Immundisolibacteraceae</taxon>
        <taxon>Immundisolibacter</taxon>
    </lineage>
</organism>
<dbReference type="PANTHER" id="PTHR30041">
    <property type="entry name" value="ARSENATE REDUCTASE"/>
    <property type="match status" value="1"/>
</dbReference>
<gene>
    <name evidence="3" type="ORF">PG2T_14555</name>
</gene>
<dbReference type="OrthoDB" id="9803749at2"/>
<dbReference type="PROSITE" id="PS51353">
    <property type="entry name" value="ARSC"/>
    <property type="match status" value="1"/>
</dbReference>
<dbReference type="PANTHER" id="PTHR30041:SF8">
    <property type="entry name" value="PROTEIN YFFB"/>
    <property type="match status" value="1"/>
</dbReference>
<evidence type="ECO:0008006" key="5">
    <source>
        <dbReference type="Google" id="ProtNLM"/>
    </source>
</evidence>
<dbReference type="RefSeq" id="WP_068807108.1">
    <property type="nucleotide sequence ID" value="NZ_CP014671.1"/>
</dbReference>
<keyword evidence="4" id="KW-1185">Reference proteome</keyword>
<dbReference type="Proteomes" id="UP000092952">
    <property type="component" value="Chromosome"/>
</dbReference>